<evidence type="ECO:0000256" key="2">
    <source>
        <dbReference type="SAM" id="MobiDB-lite"/>
    </source>
</evidence>
<keyword evidence="3" id="KW-1133">Transmembrane helix</keyword>
<name>A0A364LMG2_9GAMM</name>
<protein>
    <recommendedName>
        <fullName evidence="4">FimV N-terminal domain-containing protein</fullName>
    </recommendedName>
</protein>
<keyword evidence="3" id="KW-0812">Transmembrane</keyword>
<feature type="domain" description="FimV N-terminal" evidence="4">
    <location>
        <begin position="22"/>
        <end position="129"/>
    </location>
</feature>
<feature type="compositionally biased region" description="Basic and acidic residues" evidence="2">
    <location>
        <begin position="706"/>
        <end position="727"/>
    </location>
</feature>
<dbReference type="Proteomes" id="UP000249458">
    <property type="component" value="Unassembled WGS sequence"/>
</dbReference>
<feature type="compositionally biased region" description="Low complexity" evidence="2">
    <location>
        <begin position="652"/>
        <end position="664"/>
    </location>
</feature>
<feature type="compositionally biased region" description="Basic and acidic residues" evidence="2">
    <location>
        <begin position="494"/>
        <end position="511"/>
    </location>
</feature>
<reference evidence="5 6" key="1">
    <citation type="submission" date="2017-02" db="EMBL/GenBank/DDBJ databases">
        <title>Legionella quilivanii strain from human: case report and whole genome sequencing analysis.</title>
        <authorList>
            <person name="Lalancette C."/>
            <person name="Leduc J.-M."/>
            <person name="Levesque S."/>
            <person name="Fournier E."/>
            <person name="Saoud J."/>
            <person name="Faucher S.P."/>
            <person name="Bernard K."/>
            <person name="Martineau C."/>
            <person name="Longtin J."/>
        </authorList>
    </citation>
    <scope>NUCLEOTIDE SEQUENCE [LARGE SCALE GENOMIC DNA]</scope>
    <source>
        <strain evidence="5 6">ID143958</strain>
    </source>
</reference>
<dbReference type="InterPro" id="IPR020011">
    <property type="entry name" value="FimV_C"/>
</dbReference>
<feature type="coiled-coil region" evidence="1">
    <location>
        <begin position="344"/>
        <end position="406"/>
    </location>
</feature>
<dbReference type="InterPro" id="IPR057840">
    <property type="entry name" value="FimV_N"/>
</dbReference>
<dbReference type="AlphaFoldDB" id="A0A364LMG2"/>
<feature type="region of interest" description="Disordered" evidence="2">
    <location>
        <begin position="474"/>
        <end position="673"/>
    </location>
</feature>
<evidence type="ECO:0000313" key="5">
    <source>
        <dbReference type="EMBL" id="RAP38068.1"/>
    </source>
</evidence>
<feature type="region of interest" description="Disordered" evidence="2">
    <location>
        <begin position="705"/>
        <end position="727"/>
    </location>
</feature>
<feature type="compositionally biased region" description="Acidic residues" evidence="2">
    <location>
        <begin position="542"/>
        <end position="557"/>
    </location>
</feature>
<dbReference type="EMBL" id="MVJN01000002">
    <property type="protein sequence ID" value="RAP38068.1"/>
    <property type="molecule type" value="Genomic_DNA"/>
</dbReference>
<keyword evidence="3" id="KW-0472">Membrane</keyword>
<evidence type="ECO:0000256" key="3">
    <source>
        <dbReference type="SAM" id="Phobius"/>
    </source>
</evidence>
<evidence type="ECO:0000313" key="6">
    <source>
        <dbReference type="Proteomes" id="UP000249458"/>
    </source>
</evidence>
<dbReference type="NCBIfam" id="TIGR03504">
    <property type="entry name" value="FimV_Cterm"/>
    <property type="match status" value="1"/>
</dbReference>
<dbReference type="InterPro" id="IPR020012">
    <property type="entry name" value="LysM_FimV"/>
</dbReference>
<dbReference type="Pfam" id="PF25800">
    <property type="entry name" value="FimV_N"/>
    <property type="match status" value="1"/>
</dbReference>
<dbReference type="NCBIfam" id="TIGR03505">
    <property type="entry name" value="FimV_core"/>
    <property type="match status" value="1"/>
</dbReference>
<comment type="caution">
    <text evidence="5">The sequence shown here is derived from an EMBL/GenBank/DDBJ whole genome shotgun (WGS) entry which is preliminary data.</text>
</comment>
<feature type="transmembrane region" description="Helical" evidence="3">
    <location>
        <begin position="412"/>
        <end position="433"/>
    </location>
</feature>
<dbReference type="RefSeq" id="WP_172458097.1">
    <property type="nucleotide sequence ID" value="NZ_MVJN01000002.1"/>
</dbReference>
<evidence type="ECO:0000256" key="1">
    <source>
        <dbReference type="SAM" id="Coils"/>
    </source>
</evidence>
<keyword evidence="1" id="KW-0175">Coiled coil</keyword>
<accession>A0A364LMG2</accession>
<dbReference type="Gene3D" id="1.20.58.2200">
    <property type="match status" value="1"/>
</dbReference>
<gene>
    <name evidence="5" type="ORF">B1207_03510</name>
</gene>
<dbReference type="Gene3D" id="6.10.250.3110">
    <property type="match status" value="1"/>
</dbReference>
<dbReference type="InterPro" id="IPR038440">
    <property type="entry name" value="FimV_C_sf"/>
</dbReference>
<sequence length="727" mass="80446">MKLNRLQAAILTITMPFAVYSLGMGELTVSSCLNQPFQGEIPLIDIDGIPLNGIKASLASVEDFERIGLERKEILSFIQFDVRLNKKGKPVIALTSQERITEPFLQLVVDLAWAEGQLYRSYTILLDPPGYKLVTVVHSDKVIRSKTIKGPGIVDKPVFTHIVELPDAAHQVRKEASYGPTLVNENIWQIAQRYVTTDSSLQQVILAIVGTNSQAFTQGNLNGLKIGERLRIPSNEEVLKIPADLAKKEVEAHDTAWKSGSEIKHVLLPPYIDAVAGSSQFDQKTRQQPGVSTVLPVPAFEQDKSTQPVLFTSLLPKPDTVAQAGAKQTDLSMKAEMDVNSAAIDAVRSENMQLKAQLSALQGNNKQLLQKMEQQNQEFSELKTQISQFIKERKGLKAQVNELNDDSNVLPWWVYLLLLTGGISLGIMSGMLISRRRTEKPQCAPVAASLPAKPWSNNLQELKPQLEPVVPEVKEDLSQQVPERPAFVPGTTEQAKERESEIQDDKARDDILQAELSAQRLDMPKDISAESPQESIDSQSEREDEPSADEVIDDEEKLSEADYTLEFEPGLHKKLTQENQPETSSSSESDDRSLDFVLDKSDLPPLQETAASEEKKADEPEAAIELSSDEKDFFASMNLDEEKTTTSQPSIAPAAPKTANNAPAEPEEKVSELVTSKSALDTLLALAKTYISMDDLQAARQSLQEVMEHGSEEQREQAKKLLAEIRD</sequence>
<organism evidence="5 6">
    <name type="scientific">Legionella quinlivanii</name>
    <dbReference type="NCBI Taxonomy" id="45073"/>
    <lineage>
        <taxon>Bacteria</taxon>
        <taxon>Pseudomonadati</taxon>
        <taxon>Pseudomonadota</taxon>
        <taxon>Gammaproteobacteria</taxon>
        <taxon>Legionellales</taxon>
        <taxon>Legionellaceae</taxon>
        <taxon>Legionella</taxon>
    </lineage>
</organism>
<feature type="compositionally biased region" description="Basic and acidic residues" evidence="2">
    <location>
        <begin position="589"/>
        <end position="602"/>
    </location>
</feature>
<evidence type="ECO:0000259" key="4">
    <source>
        <dbReference type="Pfam" id="PF25800"/>
    </source>
</evidence>
<proteinExistence type="predicted"/>